<name>A0A2K4X6F6_PSEVC</name>
<proteinExistence type="predicted"/>
<dbReference type="Proteomes" id="UP000238288">
    <property type="component" value="Chromosome PCAR9a"/>
</dbReference>
<accession>A0A2K4X6F6</accession>
<dbReference type="EMBL" id="LT965928">
    <property type="protein sequence ID" value="SOU39912.1"/>
    <property type="molecule type" value="Genomic_DNA"/>
</dbReference>
<reference evidence="1 2" key="1">
    <citation type="submission" date="2017-11" db="EMBL/GenBank/DDBJ databases">
        <authorList>
            <person name="Han C.G."/>
        </authorList>
    </citation>
    <scope>NUCLEOTIDE SEQUENCE [LARGE SCALE GENOMIC DNA]</scope>
    <source>
        <strain evidence="2">ATCC 43555</strain>
    </source>
</reference>
<protein>
    <submittedName>
        <fullName evidence="1">Uncharacterized protein</fullName>
    </submittedName>
</protein>
<organism evidence="1 2">
    <name type="scientific">Pseudoalteromonas carrageenovora IAM 12662</name>
    <dbReference type="NCBI Taxonomy" id="1314868"/>
    <lineage>
        <taxon>Bacteria</taxon>
        <taxon>Pseudomonadati</taxon>
        <taxon>Pseudomonadota</taxon>
        <taxon>Gammaproteobacteria</taxon>
        <taxon>Alteromonadales</taxon>
        <taxon>Pseudoalteromonadaceae</taxon>
        <taxon>Pseudoalteromonas</taxon>
    </lineage>
</organism>
<sequence length="68" mass="7627">MRVKVLLELIGCEVELIHFSMLEMYTRIADYDLVIVAHGVPVDAIKPLASEVAQERFMLLAPKAENGE</sequence>
<gene>
    <name evidence="1" type="ORF">PCAR9_A20335</name>
</gene>
<evidence type="ECO:0000313" key="1">
    <source>
        <dbReference type="EMBL" id="SOU39912.1"/>
    </source>
</evidence>
<dbReference type="AlphaFoldDB" id="A0A2K4X6F6"/>
<evidence type="ECO:0000313" key="2">
    <source>
        <dbReference type="Proteomes" id="UP000238288"/>
    </source>
</evidence>